<sequence>MTDQEWVLDQIGRFRLNFKTYVLDVAQALACDFQSEGRLHTSGFFILAGVTSYFEGVGQHLLGNERNNNEEFVTTFKDAFDFGGSTDEVAKMFKQYVRNGLPITNAA</sequence>
<name>A0A5C1A7N3_9BACT</name>
<dbReference type="KEGG" id="lrs:PX52LOC_00710"/>
<proteinExistence type="predicted"/>
<dbReference type="Proteomes" id="UP000324974">
    <property type="component" value="Chromosome"/>
</dbReference>
<gene>
    <name evidence="1" type="ORF">PX52LOC_00710</name>
</gene>
<evidence type="ECO:0000313" key="2">
    <source>
        <dbReference type="Proteomes" id="UP000324974"/>
    </source>
</evidence>
<dbReference type="AlphaFoldDB" id="A0A5C1A7N3"/>
<keyword evidence="2" id="KW-1185">Reference proteome</keyword>
<accession>A0A5C1A7N3</accession>
<reference evidence="2" key="1">
    <citation type="submission" date="2019-08" db="EMBL/GenBank/DDBJ databases">
        <title>Limnoglobus roseus gen. nov., sp. nov., a novel freshwater planctomycete with a giant genome from the family Gemmataceae.</title>
        <authorList>
            <person name="Kulichevskaya I.S."/>
            <person name="Naumoff D.G."/>
            <person name="Miroshnikov K."/>
            <person name="Ivanova A."/>
            <person name="Philippov D.A."/>
            <person name="Hakobyan A."/>
            <person name="Rijpstra I.C."/>
            <person name="Sinninghe Damste J.S."/>
            <person name="Liesack W."/>
            <person name="Dedysh S.N."/>
        </authorList>
    </citation>
    <scope>NUCLEOTIDE SEQUENCE [LARGE SCALE GENOMIC DNA]</scope>
    <source>
        <strain evidence="2">PX52</strain>
    </source>
</reference>
<protein>
    <submittedName>
        <fullName evidence="1">Uncharacterized protein</fullName>
    </submittedName>
</protein>
<organism evidence="1 2">
    <name type="scientific">Limnoglobus roseus</name>
    <dbReference type="NCBI Taxonomy" id="2598579"/>
    <lineage>
        <taxon>Bacteria</taxon>
        <taxon>Pseudomonadati</taxon>
        <taxon>Planctomycetota</taxon>
        <taxon>Planctomycetia</taxon>
        <taxon>Gemmatales</taxon>
        <taxon>Gemmataceae</taxon>
        <taxon>Limnoglobus</taxon>
    </lineage>
</organism>
<evidence type="ECO:0000313" key="1">
    <source>
        <dbReference type="EMBL" id="QEL13852.1"/>
    </source>
</evidence>
<dbReference type="EMBL" id="CP042425">
    <property type="protein sequence ID" value="QEL13852.1"/>
    <property type="molecule type" value="Genomic_DNA"/>
</dbReference>
<dbReference type="RefSeq" id="WP_149108788.1">
    <property type="nucleotide sequence ID" value="NZ_CP042425.1"/>
</dbReference>